<dbReference type="InterPro" id="IPR056948">
    <property type="entry name" value="PNGaseA_N"/>
</dbReference>
<comment type="pathway">
    <text evidence="4">Porphyrin-containing compound metabolism; chlorophyll biosynthesis.</text>
</comment>
<feature type="chain" id="PRO_5035827288" description="Uroporphyrinogen decarboxylase" evidence="15">
    <location>
        <begin position="28"/>
        <end position="974"/>
    </location>
</feature>
<evidence type="ECO:0000256" key="2">
    <source>
        <dbReference type="ARBA" id="ARBA00004229"/>
    </source>
</evidence>
<sequence length="974" mass="108984">MAFSSLSPLPLILFLLLLLHQPFFSTANLHKASLLRAGFLSHSTPIKDTPPTRFFEVTKPIELPKSKPCSYLLLQHDFGYTYGKPPVLANYAPPSECPSEKFSKIVLEWNATCKGRQFDRIFGVWLGGVELLRSCTAEPRATGIVWSVEKDITRYYSLLMKNQTLAVYLGNLVDNTYTGVYHVNITIRFYPAEKKFSSHGSNSDSSGSKYHSPADLILPFSRDLLLNDGLWFEIENSTDIALKKFNIPRNSYRAVLEVYVSFHENDEFWYSNPPNEYIEANNLTGTPGNGPFREVVVSLDGEVVGAIWPFTVIYTGGVNPLLWRPITGIGSFNLPSYNIEITPFLGKILDGEVHEFGFSVSNALNVWYIDANFHLWLDSKSTKVTGELLKHNSLPLAFSLESDFKGLNGTFVTSVSRSISSSGWVKSSHGTFTTNWIQNLRYSNSMVMGNDGNLQLVNQTTHFNDSVNAKTPSSSVYSSESHKKFTLYMYSNYLDQGNGTSFSLANITLGFNEKKSEAVGFELSNSSLENVQNGQGYIAVKNKLVVGGLGSTQQVYKYDGSNFCYFRNVSSSNYTILYDKVGNTCKERTKSHLNFGLSSRRPFRARRPFLAFSFLDNNPLLVKAARGDPVSRPPAWMMRQAGRYMAVYRKLAERYPSFRERSETTDLIVKISLQPWEAFRPDGVIIFSDILTPLPAFGVPFDIEEIRGPVIQSPIRSEEGLKALHPIDLEKLDFVGESLRILRQEVGGHAAVLGFVGAPWTIATYIVEGGTTRTYTTIKTMCHTAPHVLRSLLSHLTRAISDYIIFQVESGAHCIQIFDSWGGQLPPYMWERWSRPYIEEIVSEVKNKCPQTPLVLYINGNGGLLERLKGTGVDVIGLDWTVDMEDGRKRLGREISVQGNVDPACLFSPLPALTEEIQRVVSRAGQRGHILNLGHGVLVGTPEEAVAHFFEVARSLNFDTLSRDQEVEDAKLVV</sequence>
<keyword evidence="10 13" id="KW-0456">Lyase</keyword>
<dbReference type="FunFam" id="3.20.20.210:FF:000006">
    <property type="entry name" value="Uroporphyrinogen decarboxylase"/>
    <property type="match status" value="1"/>
</dbReference>
<evidence type="ECO:0000256" key="13">
    <source>
        <dbReference type="RuleBase" id="RU000554"/>
    </source>
</evidence>
<dbReference type="HAMAP" id="MF_00218">
    <property type="entry name" value="URO_D"/>
    <property type="match status" value="1"/>
</dbReference>
<evidence type="ECO:0000256" key="5">
    <source>
        <dbReference type="ARBA" id="ARBA00009935"/>
    </source>
</evidence>
<evidence type="ECO:0000256" key="3">
    <source>
        <dbReference type="ARBA" id="ARBA00004804"/>
    </source>
</evidence>
<name>A0A8T1P6Z1_CARIL</name>
<dbReference type="Proteomes" id="UP000811609">
    <property type="component" value="Chromosome 11"/>
</dbReference>
<evidence type="ECO:0000256" key="4">
    <source>
        <dbReference type="ARBA" id="ARBA00005173"/>
    </source>
</evidence>
<evidence type="ECO:0000256" key="1">
    <source>
        <dbReference type="ARBA" id="ARBA00002448"/>
    </source>
</evidence>
<keyword evidence="11 13" id="KW-0627">Porphyrin biosynthesis</keyword>
<feature type="domain" description="Uroporphyrinogen decarboxylase (URO-D)" evidence="16">
    <location>
        <begin position="634"/>
        <end position="643"/>
    </location>
</feature>
<evidence type="ECO:0000259" key="16">
    <source>
        <dbReference type="PROSITE" id="PS00906"/>
    </source>
</evidence>
<comment type="caution">
    <text evidence="18">The sequence shown here is derived from an EMBL/GenBank/DDBJ whole genome shotgun (WGS) entry which is preliminary data.</text>
</comment>
<protein>
    <recommendedName>
        <fullName evidence="7 13">Uroporphyrinogen decarboxylase</fullName>
        <ecNumber evidence="7 13">4.1.1.37</ecNumber>
    </recommendedName>
</protein>
<dbReference type="PROSITE" id="PS00907">
    <property type="entry name" value="UROD_2"/>
    <property type="match status" value="1"/>
</dbReference>
<evidence type="ECO:0000313" key="18">
    <source>
        <dbReference type="EMBL" id="KAG6637163.1"/>
    </source>
</evidence>
<proteinExistence type="inferred from homology"/>
<comment type="pathway">
    <text evidence="3 13">Porphyrin-containing compound metabolism; protoporphyrin-IX biosynthesis; coproporphyrinogen-III from 5-aminolevulinate: step 4/4.</text>
</comment>
<dbReference type="PROSITE" id="PS00906">
    <property type="entry name" value="UROD_1"/>
    <property type="match status" value="1"/>
</dbReference>
<keyword evidence="9" id="KW-0149">Chlorophyll biosynthesis</keyword>
<evidence type="ECO:0000256" key="15">
    <source>
        <dbReference type="SAM" id="SignalP"/>
    </source>
</evidence>
<keyword evidence="15" id="KW-0732">Signal</keyword>
<gene>
    <name evidence="18" type="ORF">CIPAW_11G160500</name>
</gene>
<evidence type="ECO:0000256" key="6">
    <source>
        <dbReference type="ARBA" id="ARBA00011738"/>
    </source>
</evidence>
<evidence type="ECO:0000256" key="7">
    <source>
        <dbReference type="ARBA" id="ARBA00012288"/>
    </source>
</evidence>
<dbReference type="GO" id="GO:0009507">
    <property type="term" value="C:chloroplast"/>
    <property type="evidence" value="ECO:0007669"/>
    <property type="project" value="UniProtKB-SubCell"/>
</dbReference>
<evidence type="ECO:0000256" key="8">
    <source>
        <dbReference type="ARBA" id="ARBA00022793"/>
    </source>
</evidence>
<evidence type="ECO:0000256" key="11">
    <source>
        <dbReference type="ARBA" id="ARBA00023244"/>
    </source>
</evidence>
<comment type="subunit">
    <text evidence="6">Homodimer.</text>
</comment>
<evidence type="ECO:0000256" key="9">
    <source>
        <dbReference type="ARBA" id="ARBA00023171"/>
    </source>
</evidence>
<evidence type="ECO:0000256" key="14">
    <source>
        <dbReference type="RuleBase" id="RU004169"/>
    </source>
</evidence>
<evidence type="ECO:0000256" key="10">
    <source>
        <dbReference type="ARBA" id="ARBA00023239"/>
    </source>
</evidence>
<dbReference type="Pfam" id="PF12222">
    <property type="entry name" value="PNGaseA"/>
    <property type="match status" value="1"/>
</dbReference>
<accession>A0A8T1P6Z1</accession>
<comment type="function">
    <text evidence="1">Catalyzes the decarboxylation of four acetate groups of uroporphyrinogen-III to yield coproporphyrinogen-III.</text>
</comment>
<feature type="signal peptide" evidence="15">
    <location>
        <begin position="1"/>
        <end position="27"/>
    </location>
</feature>
<dbReference type="InterPro" id="IPR006361">
    <property type="entry name" value="Uroporphyrinogen_deCO2ase_HemE"/>
</dbReference>
<dbReference type="GO" id="GO:0004853">
    <property type="term" value="F:uroporphyrinogen decarboxylase activity"/>
    <property type="evidence" value="ECO:0007669"/>
    <property type="project" value="UniProtKB-EC"/>
</dbReference>
<reference evidence="18" key="1">
    <citation type="submission" date="2020-12" db="EMBL/GenBank/DDBJ databases">
        <title>WGS assembly of Carya illinoinensis cv. Pawnee.</title>
        <authorList>
            <person name="Platts A."/>
            <person name="Shu S."/>
            <person name="Wright S."/>
            <person name="Barry K."/>
            <person name="Edger P."/>
            <person name="Pires J.C."/>
            <person name="Schmutz J."/>
        </authorList>
    </citation>
    <scope>NUCLEOTIDE SEQUENCE</scope>
    <source>
        <tissue evidence="18">Leaf</tissue>
    </source>
</reference>
<keyword evidence="8 13" id="KW-0210">Decarboxylase</keyword>
<dbReference type="Pfam" id="PF25156">
    <property type="entry name" value="PNGase_A_C"/>
    <property type="match status" value="1"/>
</dbReference>
<keyword evidence="19" id="KW-1185">Reference proteome</keyword>
<dbReference type="InterPro" id="IPR021102">
    <property type="entry name" value="PNGase_A"/>
</dbReference>
<feature type="domain" description="Uroporphyrinogen decarboxylase (URO-D)" evidence="17">
    <location>
        <begin position="753"/>
        <end position="769"/>
    </location>
</feature>
<dbReference type="PANTHER" id="PTHR31104">
    <property type="entry name" value="PEPTIDE-N4-(N-ACETYL-BETA-GLUCOSAMINYL)ASPARAGINE AMIDASE A PROTEIN"/>
    <property type="match status" value="1"/>
</dbReference>
<dbReference type="GO" id="GO:0015995">
    <property type="term" value="P:chlorophyll biosynthetic process"/>
    <property type="evidence" value="ECO:0007669"/>
    <property type="project" value="UniProtKB-KW"/>
</dbReference>
<dbReference type="CDD" id="cd00717">
    <property type="entry name" value="URO-D"/>
    <property type="match status" value="1"/>
</dbReference>
<dbReference type="AlphaFoldDB" id="A0A8T1P6Z1"/>
<dbReference type="Pfam" id="PF01208">
    <property type="entry name" value="URO-D"/>
    <property type="match status" value="1"/>
</dbReference>
<comment type="catalytic activity">
    <reaction evidence="12 13">
        <text>uroporphyrinogen III + 4 H(+) = coproporphyrinogen III + 4 CO2</text>
        <dbReference type="Rhea" id="RHEA:19865"/>
        <dbReference type="ChEBI" id="CHEBI:15378"/>
        <dbReference type="ChEBI" id="CHEBI:16526"/>
        <dbReference type="ChEBI" id="CHEBI:57308"/>
        <dbReference type="ChEBI" id="CHEBI:57309"/>
        <dbReference type="EC" id="4.1.1.37"/>
    </reaction>
</comment>
<comment type="subcellular location">
    <subcellularLocation>
        <location evidence="2">Plastid</location>
        <location evidence="2">Chloroplast</location>
    </subcellularLocation>
</comment>
<organism evidence="18 19">
    <name type="scientific">Carya illinoinensis</name>
    <name type="common">Pecan</name>
    <dbReference type="NCBI Taxonomy" id="32201"/>
    <lineage>
        <taxon>Eukaryota</taxon>
        <taxon>Viridiplantae</taxon>
        <taxon>Streptophyta</taxon>
        <taxon>Embryophyta</taxon>
        <taxon>Tracheophyta</taxon>
        <taxon>Spermatophyta</taxon>
        <taxon>Magnoliopsida</taxon>
        <taxon>eudicotyledons</taxon>
        <taxon>Gunneridae</taxon>
        <taxon>Pentapetalae</taxon>
        <taxon>rosids</taxon>
        <taxon>fabids</taxon>
        <taxon>Fagales</taxon>
        <taxon>Juglandaceae</taxon>
        <taxon>Carya</taxon>
    </lineage>
</organism>
<evidence type="ECO:0000256" key="12">
    <source>
        <dbReference type="ARBA" id="ARBA00048033"/>
    </source>
</evidence>
<evidence type="ECO:0000259" key="17">
    <source>
        <dbReference type="PROSITE" id="PS00907"/>
    </source>
</evidence>
<dbReference type="NCBIfam" id="TIGR01464">
    <property type="entry name" value="hemE"/>
    <property type="match status" value="1"/>
</dbReference>
<evidence type="ECO:0000313" key="19">
    <source>
        <dbReference type="Proteomes" id="UP000811609"/>
    </source>
</evidence>
<dbReference type="EC" id="4.1.1.37" evidence="7 13"/>
<comment type="similarity">
    <text evidence="5 14">Belongs to the uroporphyrinogen decarboxylase family.</text>
</comment>
<dbReference type="InterPro" id="IPR000257">
    <property type="entry name" value="Uroporphyrinogen_deCOase"/>
</dbReference>
<dbReference type="EMBL" id="CM031819">
    <property type="protein sequence ID" value="KAG6637163.1"/>
    <property type="molecule type" value="Genomic_DNA"/>
</dbReference>